<gene>
    <name evidence="1" type="ORF">EIB75_01765</name>
</gene>
<dbReference type="Proteomes" id="UP000272316">
    <property type="component" value="Chromosome"/>
</dbReference>
<sequence>MNKCILTPTKTFKCDDIAREIVSFNKKLKSNYKATETNNSISNFGSNNEPLTTTLTFVVSEEGYISDVKATGNNTEFNKENILTLYKAGNWTPKCSNGYTEASRFRMPVTMKFDR</sequence>
<reference evidence="2" key="1">
    <citation type="submission" date="2018-11" db="EMBL/GenBank/DDBJ databases">
        <title>Proposal to divide the Flavobacteriaceae and reorganize its genera based on Amino Acid Identity values calculated from whole genome sequences.</title>
        <authorList>
            <person name="Nicholson A.C."/>
            <person name="Gulvik C.A."/>
            <person name="Whitney A.M."/>
            <person name="Sheth M."/>
            <person name="Batra D."/>
            <person name="Pryor J."/>
            <person name="Bernardet J.-F."/>
            <person name="Hugo C."/>
            <person name="Kampfer P."/>
            <person name="Newman J.D."/>
            <person name="McQuiston J.R."/>
        </authorList>
    </citation>
    <scope>NUCLEOTIDE SEQUENCE [LARGE SCALE GENOMIC DNA]</scope>
    <source>
        <strain evidence="2">H6466</strain>
    </source>
</reference>
<dbReference type="EMBL" id="CP034160">
    <property type="protein sequence ID" value="AZI54063.1"/>
    <property type="molecule type" value="Genomic_DNA"/>
</dbReference>
<proteinExistence type="predicted"/>
<name>A0A3G8ZA97_9FLAO</name>
<organism evidence="1 2">
    <name type="scientific">Epilithonimonas vandammei</name>
    <dbReference type="NCBI Taxonomy" id="2487072"/>
    <lineage>
        <taxon>Bacteria</taxon>
        <taxon>Pseudomonadati</taxon>
        <taxon>Bacteroidota</taxon>
        <taxon>Flavobacteriia</taxon>
        <taxon>Flavobacteriales</taxon>
        <taxon>Weeksellaceae</taxon>
        <taxon>Chryseobacterium group</taxon>
        <taxon>Epilithonimonas</taxon>
    </lineage>
</organism>
<protein>
    <recommendedName>
        <fullName evidence="3">TonB C-terminal domain-containing protein</fullName>
    </recommendedName>
</protein>
<evidence type="ECO:0000313" key="1">
    <source>
        <dbReference type="EMBL" id="AZI54063.1"/>
    </source>
</evidence>
<evidence type="ECO:0000313" key="2">
    <source>
        <dbReference type="Proteomes" id="UP000272316"/>
    </source>
</evidence>
<dbReference type="RefSeq" id="WP_124985516.1">
    <property type="nucleotide sequence ID" value="NZ_CP034160.1"/>
</dbReference>
<evidence type="ECO:0008006" key="3">
    <source>
        <dbReference type="Google" id="ProtNLM"/>
    </source>
</evidence>
<dbReference type="AlphaFoldDB" id="A0A3G8ZA97"/>
<accession>A0A3G8ZA97</accession>
<dbReference type="KEGG" id="eva:EIB75_01765"/>